<dbReference type="PANTHER" id="PTHR44267">
    <property type="entry name" value="WD REPEAT-CONTAINING PROTEIN 43"/>
    <property type="match status" value="1"/>
</dbReference>
<evidence type="ECO:0000256" key="1">
    <source>
        <dbReference type="ARBA" id="ARBA00004123"/>
    </source>
</evidence>
<accession>A0A8S2FF30</accession>
<dbReference type="PANTHER" id="PTHR44267:SF1">
    <property type="entry name" value="WD REPEAT-CONTAINING PROTEIN 43"/>
    <property type="match status" value="1"/>
</dbReference>
<organism evidence="3 5">
    <name type="scientific">Didymodactylos carnosus</name>
    <dbReference type="NCBI Taxonomy" id="1234261"/>
    <lineage>
        <taxon>Eukaryota</taxon>
        <taxon>Metazoa</taxon>
        <taxon>Spiralia</taxon>
        <taxon>Gnathifera</taxon>
        <taxon>Rotifera</taxon>
        <taxon>Eurotatoria</taxon>
        <taxon>Bdelloidea</taxon>
        <taxon>Philodinida</taxon>
        <taxon>Philodinidae</taxon>
        <taxon>Didymodactylos</taxon>
    </lineage>
</organism>
<dbReference type="InterPro" id="IPR052414">
    <property type="entry name" value="U3_snoRNA-assoc_WDR"/>
</dbReference>
<feature type="non-terminal residue" evidence="3">
    <location>
        <position position="231"/>
    </location>
</feature>
<dbReference type="GO" id="GO:0000462">
    <property type="term" value="P:maturation of SSU-rRNA from tricistronic rRNA transcript (SSU-rRNA, 5.8S rRNA, LSU-rRNA)"/>
    <property type="evidence" value="ECO:0007669"/>
    <property type="project" value="TreeGrafter"/>
</dbReference>
<name>A0A8S2FF30_9BILA</name>
<protein>
    <submittedName>
        <fullName evidence="3">Uncharacterized protein</fullName>
    </submittedName>
</protein>
<evidence type="ECO:0000313" key="3">
    <source>
        <dbReference type="EMBL" id="CAF1448458.1"/>
    </source>
</evidence>
<evidence type="ECO:0000313" key="5">
    <source>
        <dbReference type="Proteomes" id="UP000677228"/>
    </source>
</evidence>
<dbReference type="GO" id="GO:0005730">
    <property type="term" value="C:nucleolus"/>
    <property type="evidence" value="ECO:0007669"/>
    <property type="project" value="TreeGrafter"/>
</dbReference>
<evidence type="ECO:0000313" key="4">
    <source>
        <dbReference type="EMBL" id="CAF4243601.1"/>
    </source>
</evidence>
<keyword evidence="2" id="KW-0539">Nucleus</keyword>
<dbReference type="EMBL" id="CAJOBA010051329">
    <property type="protein sequence ID" value="CAF4243601.1"/>
    <property type="molecule type" value="Genomic_DNA"/>
</dbReference>
<dbReference type="Proteomes" id="UP000682733">
    <property type="component" value="Unassembled WGS sequence"/>
</dbReference>
<proteinExistence type="predicted"/>
<comment type="caution">
    <text evidence="3">The sequence shown here is derived from an EMBL/GenBank/DDBJ whole genome shotgun (WGS) entry which is preliminary data.</text>
</comment>
<reference evidence="3" key="1">
    <citation type="submission" date="2021-02" db="EMBL/GenBank/DDBJ databases">
        <authorList>
            <person name="Nowell W R."/>
        </authorList>
    </citation>
    <scope>NUCLEOTIDE SEQUENCE</scope>
</reference>
<dbReference type="Proteomes" id="UP000677228">
    <property type="component" value="Unassembled WGS sequence"/>
</dbReference>
<dbReference type="EMBL" id="CAJNOK010029500">
    <property type="protein sequence ID" value="CAF1448458.1"/>
    <property type="molecule type" value="Genomic_DNA"/>
</dbReference>
<gene>
    <name evidence="3" type="ORF">OVA965_LOCUS34729</name>
    <name evidence="4" type="ORF">TMI583_LOCUS35667</name>
</gene>
<sequence>KILPSSTDEEEIDSSTACVSLALTESIISFSVCALTDDKNRLLTIVLSQIGKLYVFELKLNKLKKTKPKTIIEIVSPTNNNIQLPILCSYALGTSEILISYGTILKPKFEYLTLDYTQSQQILKREDPSRSTISAEEQVTLIKNATKPTNATVLTQTISQPNMLNKQQITKRPATEIIQTEIPLSERLNAVELHEQNSQIPAADSLVTLLSQGLQSGDKAILESNNSIMFS</sequence>
<dbReference type="AlphaFoldDB" id="A0A8S2FF30"/>
<comment type="subcellular location">
    <subcellularLocation>
        <location evidence="1">Nucleus</location>
    </subcellularLocation>
</comment>
<evidence type="ECO:0000256" key="2">
    <source>
        <dbReference type="ARBA" id="ARBA00023242"/>
    </source>
</evidence>